<dbReference type="PANTHER" id="PTHR30094">
    <property type="entry name" value="BIFUNCTIONAL GLUTATHIONYLSPERMIDINE SYNTHETASE/AMIDASE-RELATED"/>
    <property type="match status" value="1"/>
</dbReference>
<name>A0ABP3Y557_9FLAO</name>
<comment type="caution">
    <text evidence="2">The sequence shown here is derived from an EMBL/GenBank/DDBJ whole genome shotgun (WGS) entry which is preliminary data.</text>
</comment>
<dbReference type="SUPFAM" id="SSF54001">
    <property type="entry name" value="Cysteine proteinases"/>
    <property type="match status" value="1"/>
</dbReference>
<dbReference type="Proteomes" id="UP001501126">
    <property type="component" value="Unassembled WGS sequence"/>
</dbReference>
<dbReference type="InterPro" id="IPR038765">
    <property type="entry name" value="Papain-like_cys_pep_sf"/>
</dbReference>
<dbReference type="Gene3D" id="3.90.1720.10">
    <property type="entry name" value="endopeptidase domain like (from Nostoc punctiforme)"/>
    <property type="match status" value="1"/>
</dbReference>
<keyword evidence="3" id="KW-1185">Reference proteome</keyword>
<dbReference type="EMBL" id="BAAAFH010000011">
    <property type="protein sequence ID" value="GAA0875947.1"/>
    <property type="molecule type" value="Genomic_DNA"/>
</dbReference>
<dbReference type="InterPro" id="IPR051705">
    <property type="entry name" value="Gsp_Synthetase/Amidase"/>
</dbReference>
<sequence>MGILAVGILFSLGVWKLVQTVNLNPFHTVGEEIDSLDGVTVYFNGGVNNVEERNVAGTYNLGLKYQCVEFVKRYYYQHYGHKMPDAYGHAKSFFDPAIADGKYNAQRDLFQYVNPSAKRPEKGDLLVFGASWFNPYGHVAIISEVQENSIEIIQQNAGPFSSSRENFELILDKEEKWEILERRVLGWLRKEER</sequence>
<proteinExistence type="predicted"/>
<protein>
    <submittedName>
        <fullName evidence="2">CHAP domain-containing protein</fullName>
    </submittedName>
</protein>
<evidence type="ECO:0000313" key="2">
    <source>
        <dbReference type="EMBL" id="GAA0875947.1"/>
    </source>
</evidence>
<dbReference type="InterPro" id="IPR007921">
    <property type="entry name" value="CHAP_dom"/>
</dbReference>
<dbReference type="PROSITE" id="PS50911">
    <property type="entry name" value="CHAP"/>
    <property type="match status" value="1"/>
</dbReference>
<gene>
    <name evidence="2" type="ORF">GCM10009118_23560</name>
</gene>
<reference evidence="3" key="1">
    <citation type="journal article" date="2019" name="Int. J. Syst. Evol. Microbiol.">
        <title>The Global Catalogue of Microorganisms (GCM) 10K type strain sequencing project: providing services to taxonomists for standard genome sequencing and annotation.</title>
        <authorList>
            <consortium name="The Broad Institute Genomics Platform"/>
            <consortium name="The Broad Institute Genome Sequencing Center for Infectious Disease"/>
            <person name="Wu L."/>
            <person name="Ma J."/>
        </authorList>
    </citation>
    <scope>NUCLEOTIDE SEQUENCE [LARGE SCALE GENOMIC DNA]</scope>
    <source>
        <strain evidence="3">JCM 16083</strain>
    </source>
</reference>
<feature type="domain" description="Peptidase C51" evidence="1">
    <location>
        <begin position="42"/>
        <end position="189"/>
    </location>
</feature>
<evidence type="ECO:0000313" key="3">
    <source>
        <dbReference type="Proteomes" id="UP001501126"/>
    </source>
</evidence>
<accession>A0ABP3Y557</accession>
<organism evidence="2 3">
    <name type="scientific">Wandonia haliotis</name>
    <dbReference type="NCBI Taxonomy" id="574963"/>
    <lineage>
        <taxon>Bacteria</taxon>
        <taxon>Pseudomonadati</taxon>
        <taxon>Bacteroidota</taxon>
        <taxon>Flavobacteriia</taxon>
        <taxon>Flavobacteriales</taxon>
        <taxon>Crocinitomicaceae</taxon>
        <taxon>Wandonia</taxon>
    </lineage>
</organism>
<dbReference type="RefSeq" id="WP_343787943.1">
    <property type="nucleotide sequence ID" value="NZ_BAAAFH010000011.1"/>
</dbReference>
<evidence type="ECO:0000259" key="1">
    <source>
        <dbReference type="PROSITE" id="PS50911"/>
    </source>
</evidence>
<dbReference type="Pfam" id="PF05257">
    <property type="entry name" value="CHAP"/>
    <property type="match status" value="1"/>
</dbReference>
<dbReference type="PANTHER" id="PTHR30094:SF0">
    <property type="entry name" value="BIFUNCTIONAL GLUTATHIONYLSPERMIDINE SYNTHETASE_AMIDASE-RELATED"/>
    <property type="match status" value="1"/>
</dbReference>